<evidence type="ECO:0000313" key="2">
    <source>
        <dbReference type="EMBL" id="MCV7225364.1"/>
    </source>
</evidence>
<sequence length="117" mass="12884">MDERHRNRSAEAFKRLRSLGQMYLTSLTTARELSVEIEHEVKTAKAAGRSLAEISKAAGLSTAQIEYILMSVQVQQSLTDGAVPQRDNSVIRFPGGGHSTRPNQHRRNAVAKKGLAQ</sequence>
<protein>
    <submittedName>
        <fullName evidence="2">Uncharacterized protein</fullName>
    </submittedName>
</protein>
<dbReference type="EMBL" id="JACKTY010000014">
    <property type="protein sequence ID" value="MCV7225364.1"/>
    <property type="molecule type" value="Genomic_DNA"/>
</dbReference>
<comment type="caution">
    <text evidence="2">The sequence shown here is derived from an EMBL/GenBank/DDBJ whole genome shotgun (WGS) entry which is preliminary data.</text>
</comment>
<keyword evidence="3" id="KW-1185">Reference proteome</keyword>
<evidence type="ECO:0000256" key="1">
    <source>
        <dbReference type="SAM" id="MobiDB-lite"/>
    </source>
</evidence>
<accession>A0ABT3C7D5</accession>
<name>A0ABT3C7D5_9MYCO</name>
<proteinExistence type="predicted"/>
<organism evidence="2 3">
    <name type="scientific">Mycolicibacterium komossense</name>
    <dbReference type="NCBI Taxonomy" id="1779"/>
    <lineage>
        <taxon>Bacteria</taxon>
        <taxon>Bacillati</taxon>
        <taxon>Actinomycetota</taxon>
        <taxon>Actinomycetes</taxon>
        <taxon>Mycobacteriales</taxon>
        <taxon>Mycobacteriaceae</taxon>
        <taxon>Mycolicibacterium</taxon>
    </lineage>
</organism>
<evidence type="ECO:0000313" key="3">
    <source>
        <dbReference type="Proteomes" id="UP001526201"/>
    </source>
</evidence>
<gene>
    <name evidence="2" type="ORF">H7J73_04860</name>
</gene>
<dbReference type="RefSeq" id="WP_264066133.1">
    <property type="nucleotide sequence ID" value="NZ_JACKTY010000014.1"/>
</dbReference>
<feature type="region of interest" description="Disordered" evidence="1">
    <location>
        <begin position="93"/>
        <end position="117"/>
    </location>
</feature>
<dbReference type="Proteomes" id="UP001526201">
    <property type="component" value="Unassembled WGS sequence"/>
</dbReference>
<reference evidence="2 3" key="1">
    <citation type="journal article" date="2022" name="BMC Genomics">
        <title>Comparative genome analysis of mycobacteria focusing on tRNA and non-coding RNA.</title>
        <authorList>
            <person name="Behra P.R.K."/>
            <person name="Pettersson B.M.F."/>
            <person name="Ramesh M."/>
            <person name="Das S."/>
            <person name="Dasgupta S."/>
            <person name="Kirsebom L.A."/>
        </authorList>
    </citation>
    <scope>NUCLEOTIDE SEQUENCE [LARGE SCALE GENOMIC DNA]</scope>
    <source>
        <strain evidence="2 3">DSM 44078</strain>
    </source>
</reference>